<dbReference type="Proteomes" id="UP001163846">
    <property type="component" value="Unassembled WGS sequence"/>
</dbReference>
<dbReference type="PANTHER" id="PTHR33096">
    <property type="entry name" value="CXC2 DOMAIN-CONTAINING PROTEIN"/>
    <property type="match status" value="1"/>
</dbReference>
<evidence type="ECO:0000313" key="1">
    <source>
        <dbReference type="EMBL" id="KAJ3831082.1"/>
    </source>
</evidence>
<dbReference type="PANTHER" id="PTHR33096:SF1">
    <property type="entry name" value="CXC1-LIKE CYSTEINE CLUSTER ASSOCIATED WITH KDZ TRANSPOSASES DOMAIN-CONTAINING PROTEIN"/>
    <property type="match status" value="1"/>
</dbReference>
<feature type="non-terminal residue" evidence="1">
    <location>
        <position position="345"/>
    </location>
</feature>
<accession>A0AA38NUZ1</accession>
<gene>
    <name evidence="1" type="ORF">F5878DRAFT_504093</name>
</gene>
<protein>
    <submittedName>
        <fullName evidence="1">Uncharacterized protein</fullName>
    </submittedName>
</protein>
<sequence length="345" mass="40352">NNEALYKLRLWLRRKVLVCAEKLKDAEEVLRVCGIPEEVLRDEWQAQIKAQTKPLPRKFLTYGSLPNLVIIDMSSESWDVAAAELELQSGLDTLQRAQRKVTKKEDTLGVDAKHQLRSLVKSPFLTKKMNARALKMRIRERLRSRKFELDRLERSYRKQRSVEQRINEHTQDSVKRRDPGISQLAHKYNKLCEEMKTLIRQKKAPRNVVAPIQIDMEKLFELDVDDDIWLDVGLGYEEAGDETVPPLWLSDDNVRAGIRALTDRDRCHEEQARLYEERNAIQLWFNEEWRVVNAAIQQGTDGDMQFQLNQRKDSLCRLLVVWERTLAGVPFAEELPDWGPKPDEL</sequence>
<evidence type="ECO:0000313" key="2">
    <source>
        <dbReference type="Proteomes" id="UP001163846"/>
    </source>
</evidence>
<proteinExistence type="predicted"/>
<dbReference type="EMBL" id="MU807826">
    <property type="protein sequence ID" value="KAJ3831082.1"/>
    <property type="molecule type" value="Genomic_DNA"/>
</dbReference>
<feature type="non-terminal residue" evidence="1">
    <location>
        <position position="1"/>
    </location>
</feature>
<name>A0AA38NUZ1_9AGAR</name>
<comment type="caution">
    <text evidence="1">The sequence shown here is derived from an EMBL/GenBank/DDBJ whole genome shotgun (WGS) entry which is preliminary data.</text>
</comment>
<keyword evidence="2" id="KW-1185">Reference proteome</keyword>
<organism evidence="1 2">
    <name type="scientific">Lentinula raphanica</name>
    <dbReference type="NCBI Taxonomy" id="153919"/>
    <lineage>
        <taxon>Eukaryota</taxon>
        <taxon>Fungi</taxon>
        <taxon>Dikarya</taxon>
        <taxon>Basidiomycota</taxon>
        <taxon>Agaricomycotina</taxon>
        <taxon>Agaricomycetes</taxon>
        <taxon>Agaricomycetidae</taxon>
        <taxon>Agaricales</taxon>
        <taxon>Marasmiineae</taxon>
        <taxon>Omphalotaceae</taxon>
        <taxon>Lentinula</taxon>
    </lineage>
</organism>
<dbReference type="AlphaFoldDB" id="A0AA38NUZ1"/>
<reference evidence="1" key="1">
    <citation type="submission" date="2022-08" db="EMBL/GenBank/DDBJ databases">
        <authorList>
            <consortium name="DOE Joint Genome Institute"/>
            <person name="Min B."/>
            <person name="Riley R."/>
            <person name="Sierra-Patev S."/>
            <person name="Naranjo-Ortiz M."/>
            <person name="Looney B."/>
            <person name="Konkel Z."/>
            <person name="Slot J.C."/>
            <person name="Sakamoto Y."/>
            <person name="Steenwyk J.L."/>
            <person name="Rokas A."/>
            <person name="Carro J."/>
            <person name="Camarero S."/>
            <person name="Ferreira P."/>
            <person name="Molpeceres G."/>
            <person name="Ruiz-Duenas F.J."/>
            <person name="Serrano A."/>
            <person name="Henrissat B."/>
            <person name="Drula E."/>
            <person name="Hughes K.W."/>
            <person name="Mata J.L."/>
            <person name="Ishikawa N.K."/>
            <person name="Vargas-Isla R."/>
            <person name="Ushijima S."/>
            <person name="Smith C.A."/>
            <person name="Ahrendt S."/>
            <person name="Andreopoulos W."/>
            <person name="He G."/>
            <person name="Labutti K."/>
            <person name="Lipzen A."/>
            <person name="Ng V."/>
            <person name="Sandor L."/>
            <person name="Barry K."/>
            <person name="Martinez A.T."/>
            <person name="Xiao Y."/>
            <person name="Gibbons J.G."/>
            <person name="Terashima K."/>
            <person name="Hibbett D.S."/>
            <person name="Grigoriev I.V."/>
        </authorList>
    </citation>
    <scope>NUCLEOTIDE SEQUENCE</scope>
    <source>
        <strain evidence="1">TFB9207</strain>
    </source>
</reference>